<evidence type="ECO:0000256" key="1">
    <source>
        <dbReference type="SAM" id="Coils"/>
    </source>
</evidence>
<proteinExistence type="predicted"/>
<dbReference type="Proteomes" id="UP000828390">
    <property type="component" value="Unassembled WGS sequence"/>
</dbReference>
<organism evidence="2 3">
    <name type="scientific">Dreissena polymorpha</name>
    <name type="common">Zebra mussel</name>
    <name type="synonym">Mytilus polymorpha</name>
    <dbReference type="NCBI Taxonomy" id="45954"/>
    <lineage>
        <taxon>Eukaryota</taxon>
        <taxon>Metazoa</taxon>
        <taxon>Spiralia</taxon>
        <taxon>Lophotrochozoa</taxon>
        <taxon>Mollusca</taxon>
        <taxon>Bivalvia</taxon>
        <taxon>Autobranchia</taxon>
        <taxon>Heteroconchia</taxon>
        <taxon>Euheterodonta</taxon>
        <taxon>Imparidentia</taxon>
        <taxon>Neoheterodontei</taxon>
        <taxon>Myida</taxon>
        <taxon>Dreissenoidea</taxon>
        <taxon>Dreissenidae</taxon>
        <taxon>Dreissena</taxon>
    </lineage>
</organism>
<comment type="caution">
    <text evidence="2">The sequence shown here is derived from an EMBL/GenBank/DDBJ whole genome shotgun (WGS) entry which is preliminary data.</text>
</comment>
<sequence length="111" mass="12528">MGHLFLGRSVSHERWGLSTPIQRNRFNALEKAALEAEITSLEANITALQSQLQDQLSQPISQRSLPIQHQLVRPDPDQISVHSPFKPKPFLLLQTLSHRPIPPYLSHTPAL</sequence>
<accession>A0A9D4IDM8</accession>
<evidence type="ECO:0000313" key="2">
    <source>
        <dbReference type="EMBL" id="KAH3768243.1"/>
    </source>
</evidence>
<feature type="coiled-coil region" evidence="1">
    <location>
        <begin position="31"/>
        <end position="58"/>
    </location>
</feature>
<evidence type="ECO:0000313" key="3">
    <source>
        <dbReference type="Proteomes" id="UP000828390"/>
    </source>
</evidence>
<dbReference type="AlphaFoldDB" id="A0A9D4IDM8"/>
<reference evidence="2" key="1">
    <citation type="journal article" date="2019" name="bioRxiv">
        <title>The Genome of the Zebra Mussel, Dreissena polymorpha: A Resource for Invasive Species Research.</title>
        <authorList>
            <person name="McCartney M.A."/>
            <person name="Auch B."/>
            <person name="Kono T."/>
            <person name="Mallez S."/>
            <person name="Zhang Y."/>
            <person name="Obille A."/>
            <person name="Becker A."/>
            <person name="Abrahante J.E."/>
            <person name="Garbe J."/>
            <person name="Badalamenti J.P."/>
            <person name="Herman A."/>
            <person name="Mangelson H."/>
            <person name="Liachko I."/>
            <person name="Sullivan S."/>
            <person name="Sone E.D."/>
            <person name="Koren S."/>
            <person name="Silverstein K.A.T."/>
            <person name="Beckman K.B."/>
            <person name="Gohl D.M."/>
        </authorList>
    </citation>
    <scope>NUCLEOTIDE SEQUENCE</scope>
    <source>
        <strain evidence="2">Duluth1</strain>
        <tissue evidence="2">Whole animal</tissue>
    </source>
</reference>
<reference evidence="2" key="2">
    <citation type="submission" date="2020-11" db="EMBL/GenBank/DDBJ databases">
        <authorList>
            <person name="McCartney M.A."/>
            <person name="Auch B."/>
            <person name="Kono T."/>
            <person name="Mallez S."/>
            <person name="Becker A."/>
            <person name="Gohl D.M."/>
            <person name="Silverstein K.A.T."/>
            <person name="Koren S."/>
            <person name="Bechman K.B."/>
            <person name="Herman A."/>
            <person name="Abrahante J.E."/>
            <person name="Garbe J."/>
        </authorList>
    </citation>
    <scope>NUCLEOTIDE SEQUENCE</scope>
    <source>
        <strain evidence="2">Duluth1</strain>
        <tissue evidence="2">Whole animal</tissue>
    </source>
</reference>
<protein>
    <submittedName>
        <fullName evidence="2">Uncharacterized protein</fullName>
    </submittedName>
</protein>
<name>A0A9D4IDM8_DREPO</name>
<keyword evidence="3" id="KW-1185">Reference proteome</keyword>
<gene>
    <name evidence="2" type="ORF">DPMN_169455</name>
</gene>
<dbReference type="EMBL" id="JAIWYP010000009">
    <property type="protein sequence ID" value="KAH3768243.1"/>
    <property type="molecule type" value="Genomic_DNA"/>
</dbReference>
<keyword evidence="1" id="KW-0175">Coiled coil</keyword>